<dbReference type="AlphaFoldDB" id="A0A914DNG4"/>
<dbReference type="SUPFAM" id="SSF53850">
    <property type="entry name" value="Periplasmic binding protein-like II"/>
    <property type="match status" value="1"/>
</dbReference>
<protein>
    <submittedName>
        <fullName evidence="2">Uncharacterized protein</fullName>
    </submittedName>
</protein>
<evidence type="ECO:0000313" key="2">
    <source>
        <dbReference type="WBParaSite" id="ACRNAN_scaffold3263.g21893.t1"/>
    </source>
</evidence>
<dbReference type="InterPro" id="IPR040128">
    <property type="entry name" value="T25E4.2-like"/>
</dbReference>
<sequence length="116" mass="13620">MNRTTLRVVFARNPPDIYDNCLKFPTLYPSFRCPYPGRTAEILGILAEYLNWDIQPIFMDSAEGMTNFGSFNNELGEWNGALGYLYRNEADTICLTYEYLKHNDVYFDYSYPIWNV</sequence>
<accession>A0A914DNG4</accession>
<proteinExistence type="predicted"/>
<dbReference type="WBParaSite" id="ACRNAN_scaffold3263.g21893.t1">
    <property type="protein sequence ID" value="ACRNAN_scaffold3263.g21893.t1"/>
    <property type="gene ID" value="ACRNAN_scaffold3263.g21893"/>
</dbReference>
<dbReference type="PANTHER" id="PTHR22714">
    <property type="entry name" value="PROTEIN CBG02446-RELATED"/>
    <property type="match status" value="1"/>
</dbReference>
<evidence type="ECO:0000313" key="1">
    <source>
        <dbReference type="Proteomes" id="UP000887540"/>
    </source>
</evidence>
<dbReference type="Proteomes" id="UP000887540">
    <property type="component" value="Unplaced"/>
</dbReference>
<keyword evidence="1" id="KW-1185">Reference proteome</keyword>
<dbReference type="Gene3D" id="3.40.190.10">
    <property type="entry name" value="Periplasmic binding protein-like II"/>
    <property type="match status" value="1"/>
</dbReference>
<organism evidence="1 2">
    <name type="scientific">Acrobeloides nanus</name>
    <dbReference type="NCBI Taxonomy" id="290746"/>
    <lineage>
        <taxon>Eukaryota</taxon>
        <taxon>Metazoa</taxon>
        <taxon>Ecdysozoa</taxon>
        <taxon>Nematoda</taxon>
        <taxon>Chromadorea</taxon>
        <taxon>Rhabditida</taxon>
        <taxon>Tylenchina</taxon>
        <taxon>Cephalobomorpha</taxon>
        <taxon>Cephaloboidea</taxon>
        <taxon>Cephalobidae</taxon>
        <taxon>Acrobeloides</taxon>
    </lineage>
</organism>
<name>A0A914DNG4_9BILA</name>
<reference evidence="2" key="1">
    <citation type="submission" date="2022-11" db="UniProtKB">
        <authorList>
            <consortium name="WormBaseParasite"/>
        </authorList>
    </citation>
    <scope>IDENTIFICATION</scope>
</reference>
<dbReference type="PANTHER" id="PTHR22714:SF7">
    <property type="entry name" value="SOLUTE-BINDING PROTEIN FAMILY 3_N-TERMINAL DOMAIN-CONTAINING PROTEIN"/>
    <property type="match status" value="1"/>
</dbReference>